<name>A0A9N9K8V3_9GLOM</name>
<feature type="compositionally biased region" description="Basic and acidic residues" evidence="1">
    <location>
        <begin position="7"/>
        <end position="19"/>
    </location>
</feature>
<gene>
    <name evidence="2" type="ORF">DERYTH_LOCUS26362</name>
</gene>
<feature type="non-terminal residue" evidence="2">
    <location>
        <position position="52"/>
    </location>
</feature>
<evidence type="ECO:0000313" key="3">
    <source>
        <dbReference type="Proteomes" id="UP000789405"/>
    </source>
</evidence>
<protein>
    <submittedName>
        <fullName evidence="2">11013_t:CDS:1</fullName>
    </submittedName>
</protein>
<evidence type="ECO:0000313" key="2">
    <source>
        <dbReference type="EMBL" id="CAG8816969.1"/>
    </source>
</evidence>
<keyword evidence="3" id="KW-1185">Reference proteome</keyword>
<comment type="caution">
    <text evidence="2">The sequence shown here is derived from an EMBL/GenBank/DDBJ whole genome shotgun (WGS) entry which is preliminary data.</text>
</comment>
<sequence>VPPLIPHIRERDRRQEIAKRNKSPKPISQKAGPGPATQAYREEITPQNEVQE</sequence>
<proteinExistence type="predicted"/>
<reference evidence="2" key="1">
    <citation type="submission" date="2021-06" db="EMBL/GenBank/DDBJ databases">
        <authorList>
            <person name="Kallberg Y."/>
            <person name="Tangrot J."/>
            <person name="Rosling A."/>
        </authorList>
    </citation>
    <scope>NUCLEOTIDE SEQUENCE</scope>
    <source>
        <strain evidence="2">MA453B</strain>
    </source>
</reference>
<organism evidence="2 3">
    <name type="scientific">Dentiscutata erythropus</name>
    <dbReference type="NCBI Taxonomy" id="1348616"/>
    <lineage>
        <taxon>Eukaryota</taxon>
        <taxon>Fungi</taxon>
        <taxon>Fungi incertae sedis</taxon>
        <taxon>Mucoromycota</taxon>
        <taxon>Glomeromycotina</taxon>
        <taxon>Glomeromycetes</taxon>
        <taxon>Diversisporales</taxon>
        <taxon>Gigasporaceae</taxon>
        <taxon>Dentiscutata</taxon>
    </lineage>
</organism>
<evidence type="ECO:0000256" key="1">
    <source>
        <dbReference type="SAM" id="MobiDB-lite"/>
    </source>
</evidence>
<accession>A0A9N9K8V3</accession>
<feature type="region of interest" description="Disordered" evidence="1">
    <location>
        <begin position="1"/>
        <end position="52"/>
    </location>
</feature>
<dbReference type="EMBL" id="CAJVPY010054635">
    <property type="protein sequence ID" value="CAG8816969.1"/>
    <property type="molecule type" value="Genomic_DNA"/>
</dbReference>
<dbReference type="AlphaFoldDB" id="A0A9N9K8V3"/>
<dbReference type="Proteomes" id="UP000789405">
    <property type="component" value="Unassembled WGS sequence"/>
</dbReference>
<feature type="non-terminal residue" evidence="2">
    <location>
        <position position="1"/>
    </location>
</feature>